<evidence type="ECO:0000313" key="4">
    <source>
        <dbReference type="Proteomes" id="UP000198688"/>
    </source>
</evidence>
<accession>A0A1H1Y9U3</accession>
<evidence type="ECO:0000313" key="3">
    <source>
        <dbReference type="EMBL" id="SDT18230.1"/>
    </source>
</evidence>
<dbReference type="STRING" id="113562.SAMN04489716_2769"/>
<dbReference type="InterPro" id="IPR003010">
    <property type="entry name" value="C-N_Hydrolase"/>
</dbReference>
<dbReference type="AlphaFoldDB" id="A0A1H1Y9U3"/>
<dbReference type="Pfam" id="PF00795">
    <property type="entry name" value="CN_hydrolase"/>
    <property type="match status" value="1"/>
</dbReference>
<gene>
    <name evidence="3" type="ORF">SAMN04489716_2769</name>
</gene>
<name>A0A1H1Y9U3_9ACTN</name>
<dbReference type="PANTHER" id="PTHR23088">
    <property type="entry name" value="NITRILASE-RELATED"/>
    <property type="match status" value="1"/>
</dbReference>
<dbReference type="CDD" id="cd07576">
    <property type="entry name" value="R-amidase_like"/>
    <property type="match status" value="1"/>
</dbReference>
<keyword evidence="3" id="KW-0378">Hydrolase</keyword>
<dbReference type="Proteomes" id="UP000198688">
    <property type="component" value="Chromosome I"/>
</dbReference>
<evidence type="ECO:0000256" key="1">
    <source>
        <dbReference type="ARBA" id="ARBA00010613"/>
    </source>
</evidence>
<reference evidence="3 4" key="1">
    <citation type="submission" date="2016-10" db="EMBL/GenBank/DDBJ databases">
        <authorList>
            <person name="de Groot N.N."/>
        </authorList>
    </citation>
    <scope>NUCLEOTIDE SEQUENCE [LARGE SCALE GENOMIC DNA]</scope>
    <source>
        <strain evidence="3 4">DSM 43941</strain>
    </source>
</reference>
<dbReference type="Gene3D" id="3.60.110.10">
    <property type="entry name" value="Carbon-nitrogen hydrolase"/>
    <property type="match status" value="1"/>
</dbReference>
<dbReference type="GO" id="GO:0016787">
    <property type="term" value="F:hydrolase activity"/>
    <property type="evidence" value="ECO:0007669"/>
    <property type="project" value="UniProtKB-KW"/>
</dbReference>
<dbReference type="SUPFAM" id="SSF56317">
    <property type="entry name" value="Carbon-nitrogen hydrolase"/>
    <property type="match status" value="1"/>
</dbReference>
<feature type="domain" description="CN hydrolase" evidence="2">
    <location>
        <begin position="16"/>
        <end position="253"/>
    </location>
</feature>
<dbReference type="EMBL" id="LT629758">
    <property type="protein sequence ID" value="SDT18230.1"/>
    <property type="molecule type" value="Genomic_DNA"/>
</dbReference>
<protein>
    <submittedName>
        <fullName evidence="3">Predicted amidohydrolase</fullName>
    </submittedName>
</protein>
<dbReference type="PROSITE" id="PS50263">
    <property type="entry name" value="CN_HYDROLASE"/>
    <property type="match status" value="1"/>
</dbReference>
<comment type="similarity">
    <text evidence="1">Belongs to the carbon-nitrogen hydrolase superfamily. NIT1/NIT2 family.</text>
</comment>
<keyword evidence="4" id="KW-1185">Reference proteome</keyword>
<dbReference type="InterPro" id="IPR044083">
    <property type="entry name" value="RamA-like"/>
</dbReference>
<evidence type="ECO:0000259" key="2">
    <source>
        <dbReference type="PROSITE" id="PS50263"/>
    </source>
</evidence>
<dbReference type="InterPro" id="IPR001110">
    <property type="entry name" value="UPF0012_CS"/>
</dbReference>
<sequence length="278" mass="29930">MRGERPVNATETAGTTRVACWQPEWVAGRPYRAGFLSRLFLAAERAADGGAALLITPEMSATGYHLGRARTAELAEPDGGPLADGVRAIAERTGVSIVYGWPELDGDRIYNSVRITGATTARYRKTHLYGEFDNSVFSAGDELVVQATVGALTVGLLVCYDVEFPETVRAHALAGTDLLIVPTALVRPWEVVACTLVPARAFESQMFIAYVNWYSASADGYCGLSRVAAPDGTLLAECPPDRAETLFFADLDPAVLTAARRATPYLADRRPDLYGPAR</sequence>
<organism evidence="3 4">
    <name type="scientific">Actinoplanes derwentensis</name>
    <dbReference type="NCBI Taxonomy" id="113562"/>
    <lineage>
        <taxon>Bacteria</taxon>
        <taxon>Bacillati</taxon>
        <taxon>Actinomycetota</taxon>
        <taxon>Actinomycetes</taxon>
        <taxon>Micromonosporales</taxon>
        <taxon>Micromonosporaceae</taxon>
        <taxon>Actinoplanes</taxon>
    </lineage>
</organism>
<dbReference type="PANTHER" id="PTHR23088:SF27">
    <property type="entry name" value="DEAMINATED GLUTATHIONE AMIDASE"/>
    <property type="match status" value="1"/>
</dbReference>
<dbReference type="OrthoDB" id="9811121at2"/>
<dbReference type="PROSITE" id="PS01227">
    <property type="entry name" value="UPF0012"/>
    <property type="match status" value="1"/>
</dbReference>
<proteinExistence type="inferred from homology"/>
<dbReference type="InterPro" id="IPR036526">
    <property type="entry name" value="C-N_Hydrolase_sf"/>
</dbReference>